<proteinExistence type="predicted"/>
<keyword evidence="2" id="KW-1185">Reference proteome</keyword>
<dbReference type="AlphaFoldDB" id="A0A514EHX2"/>
<gene>
    <name evidence="1" type="ORF">E4A48_18585</name>
</gene>
<sequence>MAAGQLAENSLVAMAAIGNADAAHMDVTVVADSMREALQFSEICAGAAPARCRQRPENVDNAYLRTRRRRCHILTAATSRS</sequence>
<dbReference type="EMBL" id="CP038228">
    <property type="protein sequence ID" value="QDI05413.1"/>
    <property type="molecule type" value="Genomic_DNA"/>
</dbReference>
<protein>
    <submittedName>
        <fullName evidence="1">Uncharacterized protein</fullName>
    </submittedName>
</protein>
<evidence type="ECO:0000313" key="2">
    <source>
        <dbReference type="Proteomes" id="UP000319349"/>
    </source>
</evidence>
<accession>A0A514EHX2</accession>
<reference evidence="1 2" key="1">
    <citation type="submission" date="2019-03" db="EMBL/GenBank/DDBJ databases">
        <title>Tal1 in Xanthomonas translucens pv. cerealis Contributes to Virulence in Bacterial Leaf Streak of Wheat.</title>
        <authorList>
            <person name="Shah S.M.A."/>
            <person name="Haq F."/>
            <person name="Ma W."/>
            <person name="Xu X."/>
            <person name="Wang S."/>
            <person name="Xu Z."/>
            <person name="Zou L."/>
            <person name="Zhu B."/>
            <person name="Chen G."/>
        </authorList>
    </citation>
    <scope>NUCLEOTIDE SEQUENCE [LARGE SCALE GENOMIC DNA]</scope>
    <source>
        <strain evidence="1 2">01</strain>
    </source>
</reference>
<dbReference type="Proteomes" id="UP000319349">
    <property type="component" value="Chromosome"/>
</dbReference>
<dbReference type="RefSeq" id="WP_141696377.1">
    <property type="nucleotide sequence ID" value="NZ_CM003052.1"/>
</dbReference>
<evidence type="ECO:0000313" key="1">
    <source>
        <dbReference type="EMBL" id="QDI05413.1"/>
    </source>
</evidence>
<name>A0A514EHX2_9XANT</name>
<organism evidence="1 2">
    <name type="scientific">Xanthomonas cerealis pv. cerealis</name>
    <dbReference type="NCBI Taxonomy" id="152263"/>
    <lineage>
        <taxon>Bacteria</taxon>
        <taxon>Pseudomonadati</taxon>
        <taxon>Pseudomonadota</taxon>
        <taxon>Gammaproteobacteria</taxon>
        <taxon>Lysobacterales</taxon>
        <taxon>Lysobacteraceae</taxon>
        <taxon>Xanthomonas</taxon>
        <taxon>Xanthomonas translucens group</taxon>
        <taxon>Xanthomonas cerealis</taxon>
    </lineage>
</organism>